<accession>A0A3P6FAG0</accession>
<evidence type="ECO:0000313" key="1">
    <source>
        <dbReference type="EMBL" id="VDD46456.1"/>
    </source>
</evidence>
<organism evidence="1">
    <name type="scientific">Brassica oleracea</name>
    <name type="common">Wild cabbage</name>
    <dbReference type="NCBI Taxonomy" id="3712"/>
    <lineage>
        <taxon>Eukaryota</taxon>
        <taxon>Viridiplantae</taxon>
        <taxon>Streptophyta</taxon>
        <taxon>Embryophyta</taxon>
        <taxon>Tracheophyta</taxon>
        <taxon>Spermatophyta</taxon>
        <taxon>Magnoliopsida</taxon>
        <taxon>eudicotyledons</taxon>
        <taxon>Gunneridae</taxon>
        <taxon>Pentapetalae</taxon>
        <taxon>rosids</taxon>
        <taxon>malvids</taxon>
        <taxon>Brassicales</taxon>
        <taxon>Brassicaceae</taxon>
        <taxon>Brassiceae</taxon>
        <taxon>Brassica</taxon>
    </lineage>
</organism>
<proteinExistence type="predicted"/>
<dbReference type="EMBL" id="LR031877">
    <property type="protein sequence ID" value="VDD46456.1"/>
    <property type="molecule type" value="Genomic_DNA"/>
</dbReference>
<gene>
    <name evidence="1" type="ORF">BOLC5T34003H</name>
</gene>
<protein>
    <submittedName>
        <fullName evidence="1">Uncharacterized protein</fullName>
    </submittedName>
</protein>
<name>A0A3P6FAG0_BRAOL</name>
<reference evidence="1" key="1">
    <citation type="submission" date="2018-11" db="EMBL/GenBank/DDBJ databases">
        <authorList>
            <consortium name="Genoscope - CEA"/>
            <person name="William W."/>
        </authorList>
    </citation>
    <scope>NUCLEOTIDE SEQUENCE</scope>
</reference>
<dbReference type="AlphaFoldDB" id="A0A3P6FAG0"/>
<sequence length="47" mass="5513">MRTSPHQWCRLWRCLCAGVMVLLPTVSWLAHSSCSNSDISILWPRWQ</sequence>